<protein>
    <submittedName>
        <fullName evidence="2">Uncharacterized protein</fullName>
    </submittedName>
</protein>
<dbReference type="EMBL" id="QPFP01000008">
    <property type="protein sequence ID" value="TEB34829.1"/>
    <property type="molecule type" value="Genomic_DNA"/>
</dbReference>
<name>A0A4Y7TMR2_COPMI</name>
<keyword evidence="3" id="KW-1185">Reference proteome</keyword>
<evidence type="ECO:0000313" key="3">
    <source>
        <dbReference type="Proteomes" id="UP000298030"/>
    </source>
</evidence>
<reference evidence="2 3" key="1">
    <citation type="journal article" date="2019" name="Nat. Ecol. Evol.">
        <title>Megaphylogeny resolves global patterns of mushroom evolution.</title>
        <authorList>
            <person name="Varga T."/>
            <person name="Krizsan K."/>
            <person name="Foldi C."/>
            <person name="Dima B."/>
            <person name="Sanchez-Garcia M."/>
            <person name="Sanchez-Ramirez S."/>
            <person name="Szollosi G.J."/>
            <person name="Szarkandi J.G."/>
            <person name="Papp V."/>
            <person name="Albert L."/>
            <person name="Andreopoulos W."/>
            <person name="Angelini C."/>
            <person name="Antonin V."/>
            <person name="Barry K.W."/>
            <person name="Bougher N.L."/>
            <person name="Buchanan P."/>
            <person name="Buyck B."/>
            <person name="Bense V."/>
            <person name="Catcheside P."/>
            <person name="Chovatia M."/>
            <person name="Cooper J."/>
            <person name="Damon W."/>
            <person name="Desjardin D."/>
            <person name="Finy P."/>
            <person name="Geml J."/>
            <person name="Haridas S."/>
            <person name="Hughes K."/>
            <person name="Justo A."/>
            <person name="Karasinski D."/>
            <person name="Kautmanova I."/>
            <person name="Kiss B."/>
            <person name="Kocsube S."/>
            <person name="Kotiranta H."/>
            <person name="LaButti K.M."/>
            <person name="Lechner B.E."/>
            <person name="Liimatainen K."/>
            <person name="Lipzen A."/>
            <person name="Lukacs Z."/>
            <person name="Mihaltcheva S."/>
            <person name="Morgado L.N."/>
            <person name="Niskanen T."/>
            <person name="Noordeloos M.E."/>
            <person name="Ohm R.A."/>
            <person name="Ortiz-Santana B."/>
            <person name="Ovrebo C."/>
            <person name="Racz N."/>
            <person name="Riley R."/>
            <person name="Savchenko A."/>
            <person name="Shiryaev A."/>
            <person name="Soop K."/>
            <person name="Spirin V."/>
            <person name="Szebenyi C."/>
            <person name="Tomsovsky M."/>
            <person name="Tulloss R.E."/>
            <person name="Uehling J."/>
            <person name="Grigoriev I.V."/>
            <person name="Vagvolgyi C."/>
            <person name="Papp T."/>
            <person name="Martin F.M."/>
            <person name="Miettinen O."/>
            <person name="Hibbett D.S."/>
            <person name="Nagy L.G."/>
        </authorList>
    </citation>
    <scope>NUCLEOTIDE SEQUENCE [LARGE SCALE GENOMIC DNA]</scope>
    <source>
        <strain evidence="2 3">FP101781</strain>
    </source>
</reference>
<comment type="caution">
    <text evidence="2">The sequence shown here is derived from an EMBL/GenBank/DDBJ whole genome shotgun (WGS) entry which is preliminary data.</text>
</comment>
<proteinExistence type="predicted"/>
<feature type="compositionally biased region" description="Basic and acidic residues" evidence="1">
    <location>
        <begin position="419"/>
        <end position="457"/>
    </location>
</feature>
<organism evidence="2 3">
    <name type="scientific">Coprinellus micaceus</name>
    <name type="common">Glistening ink-cap mushroom</name>
    <name type="synonym">Coprinus micaceus</name>
    <dbReference type="NCBI Taxonomy" id="71717"/>
    <lineage>
        <taxon>Eukaryota</taxon>
        <taxon>Fungi</taxon>
        <taxon>Dikarya</taxon>
        <taxon>Basidiomycota</taxon>
        <taxon>Agaricomycotina</taxon>
        <taxon>Agaricomycetes</taxon>
        <taxon>Agaricomycetidae</taxon>
        <taxon>Agaricales</taxon>
        <taxon>Agaricineae</taxon>
        <taxon>Psathyrellaceae</taxon>
        <taxon>Coprinellus</taxon>
    </lineage>
</organism>
<dbReference type="OrthoDB" id="3056461at2759"/>
<evidence type="ECO:0000313" key="2">
    <source>
        <dbReference type="EMBL" id="TEB34829.1"/>
    </source>
</evidence>
<evidence type="ECO:0000256" key="1">
    <source>
        <dbReference type="SAM" id="MobiDB-lite"/>
    </source>
</evidence>
<dbReference type="AlphaFoldDB" id="A0A4Y7TMR2"/>
<feature type="region of interest" description="Disordered" evidence="1">
    <location>
        <begin position="416"/>
        <end position="516"/>
    </location>
</feature>
<dbReference type="Proteomes" id="UP000298030">
    <property type="component" value="Unassembled WGS sequence"/>
</dbReference>
<sequence>MEAVEEGGEWGWSQGLTLASTRETSSGGTGRPREMEATVREHACCIFDAGASSSVRPVASSAGNFVKGDIDIGCAKGIWLSRGRGRLPPLRELAVNSRDLNRFNVLLYLPECAPVCSRHPLPCSLGFFFNAKLQGALQVQNSNQLQEFDQQWKVNQEAHKEQYDAEMNARCGNMMGAMCTKKRAENEKEPKTQKKRHQQAHVVVHDVTMDDREEGDEDLGGLKRALGFHLCLLWLLLTGRAIPTDPEEAILSAFRAQFKTKRALLAQCTSSKILLSVKEVLSAAHPRKAYSPGNVPTRCTLIEFAPNLAYLDEMEFLIRLYNHIVHHYHFSRYTREINSPGPGVVQESESNATYRSRRQWLGDARLAYMQMSSYDPLLFALAERMSYIKRENCCFSINNQASRSASSSTALLVIEEESDSHSDDGDEGQHVDEIGGVVDKKGKKGEEGYEEERKEEQQQGGNCHSEGGQGLLRGFHPSSDRDADDDQDSTPEPRKSGRPARPKAVYAFSKNLGHHA</sequence>
<accession>A0A4Y7TMR2</accession>
<gene>
    <name evidence="2" type="ORF">FA13DRAFT_1707050</name>
</gene>